<dbReference type="NCBIfam" id="TIGR03519">
    <property type="entry name" value="T9SS_PorP_fam"/>
    <property type="match status" value="1"/>
</dbReference>
<dbReference type="OrthoDB" id="1186563at2"/>
<sequence>MKIKLLLLVVVLGITSGASAQDPVFTQYFLVPQTLNPGFTGILEDWHAGIIHRTQWPNGQRQIDTDFGFINTPVGLNSGLGVTILSNREKFTNYNLTQLNATYSYKVELSDDWYFRPGLEVGFGRKDFNFGGLILEDQINRNTGAIRDQSIDPSLRNQNINFVDFTAGMLFNTEDQWIGATIKHLNKPDISFTGERNLPLEMFFSLHGGWEFDIYGNRSSFLPEGSRMLLTFNYMQQGEYNRLDAGTAMIFKDWTLGATLATNPFRKATNSHFVTSVNPFVSLQMQHFIFGLSYDANTSNVGQTRGVFELALTFQANLHLKCWGCPNYKVK</sequence>
<keyword evidence="3" id="KW-1185">Reference proteome</keyword>
<gene>
    <name evidence="2" type="ORF">F6464_13430</name>
</gene>
<organism evidence="2 3">
    <name type="scientific">Flavobacterium luteum</name>
    <dbReference type="NCBI Taxonomy" id="2026654"/>
    <lineage>
        <taxon>Bacteria</taxon>
        <taxon>Pseudomonadati</taxon>
        <taxon>Bacteroidota</taxon>
        <taxon>Flavobacteriia</taxon>
        <taxon>Flavobacteriales</taxon>
        <taxon>Flavobacteriaceae</taxon>
        <taxon>Flavobacterium</taxon>
    </lineage>
</organism>
<dbReference type="EMBL" id="WAEM01000010">
    <property type="protein sequence ID" value="KAB1154100.1"/>
    <property type="molecule type" value="Genomic_DNA"/>
</dbReference>
<protein>
    <submittedName>
        <fullName evidence="2">Type IX secretion system membrane protein PorP/SprF</fullName>
    </submittedName>
</protein>
<evidence type="ECO:0000313" key="2">
    <source>
        <dbReference type="EMBL" id="KAB1154100.1"/>
    </source>
</evidence>
<evidence type="ECO:0000256" key="1">
    <source>
        <dbReference type="SAM" id="SignalP"/>
    </source>
</evidence>
<dbReference type="Proteomes" id="UP000490922">
    <property type="component" value="Unassembled WGS sequence"/>
</dbReference>
<dbReference type="RefSeq" id="WP_151108469.1">
    <property type="nucleotide sequence ID" value="NZ_WAEM01000010.1"/>
</dbReference>
<comment type="caution">
    <text evidence="2">The sequence shown here is derived from an EMBL/GenBank/DDBJ whole genome shotgun (WGS) entry which is preliminary data.</text>
</comment>
<evidence type="ECO:0000313" key="3">
    <source>
        <dbReference type="Proteomes" id="UP000490922"/>
    </source>
</evidence>
<dbReference type="InterPro" id="IPR019861">
    <property type="entry name" value="PorP/SprF_Bacteroidetes"/>
</dbReference>
<feature type="signal peptide" evidence="1">
    <location>
        <begin position="1"/>
        <end position="20"/>
    </location>
</feature>
<dbReference type="AlphaFoldDB" id="A0A7J5A957"/>
<proteinExistence type="predicted"/>
<accession>A0A7J5A957</accession>
<feature type="chain" id="PRO_5029806264" evidence="1">
    <location>
        <begin position="21"/>
        <end position="331"/>
    </location>
</feature>
<keyword evidence="1" id="KW-0732">Signal</keyword>
<reference evidence="2 3" key="1">
    <citation type="submission" date="2019-09" db="EMBL/GenBank/DDBJ databases">
        <title>Flavobacterium sp. nov., isolated from glacier ice.</title>
        <authorList>
            <person name="Liu Q."/>
        </authorList>
    </citation>
    <scope>NUCLEOTIDE SEQUENCE [LARGE SCALE GENOMIC DNA]</scope>
    <source>
        <strain evidence="2 3">NBRC 112527</strain>
    </source>
</reference>
<name>A0A7J5A957_9FLAO</name>
<dbReference type="Pfam" id="PF11751">
    <property type="entry name" value="PorP_SprF"/>
    <property type="match status" value="1"/>
</dbReference>